<dbReference type="GO" id="GO:0046872">
    <property type="term" value="F:metal ion binding"/>
    <property type="evidence" value="ECO:0007669"/>
    <property type="project" value="UniProtKB-KW"/>
</dbReference>
<keyword evidence="4" id="KW-0807">Transducer</keyword>
<evidence type="ECO:0000256" key="1">
    <source>
        <dbReference type="ARBA" id="ARBA00022723"/>
    </source>
</evidence>
<dbReference type="GO" id="GO:0005525">
    <property type="term" value="F:GTP binding"/>
    <property type="evidence" value="ECO:0007669"/>
    <property type="project" value="UniProtKB-KW"/>
</dbReference>
<feature type="region of interest" description="Disordered" evidence="7">
    <location>
        <begin position="1"/>
        <end position="22"/>
    </location>
</feature>
<dbReference type="Pfam" id="PF00503">
    <property type="entry name" value="G-alpha"/>
    <property type="match status" value="1"/>
</dbReference>
<evidence type="ECO:0000313" key="8">
    <source>
        <dbReference type="EMBL" id="KAK7039973.1"/>
    </source>
</evidence>
<keyword evidence="1 6" id="KW-0479">Metal-binding</keyword>
<comment type="caution">
    <text evidence="8">The sequence shown here is derived from an EMBL/GenBank/DDBJ whole genome shotgun (WGS) entry which is preliminary data.</text>
</comment>
<protein>
    <submittedName>
        <fullName evidence="8">G protein alpha chain</fullName>
    </submittedName>
</protein>
<keyword evidence="3 5" id="KW-0342">GTP-binding</keyword>
<evidence type="ECO:0000256" key="4">
    <source>
        <dbReference type="ARBA" id="ARBA00023224"/>
    </source>
</evidence>
<dbReference type="GO" id="GO:0005834">
    <property type="term" value="C:heterotrimeric G-protein complex"/>
    <property type="evidence" value="ECO:0007669"/>
    <property type="project" value="TreeGrafter"/>
</dbReference>
<keyword evidence="2 5" id="KW-0547">Nucleotide-binding</keyword>
<dbReference type="SUPFAM" id="SSF47895">
    <property type="entry name" value="Transducin (alpha subunit), insertion domain"/>
    <property type="match status" value="1"/>
</dbReference>
<dbReference type="GO" id="GO:0005737">
    <property type="term" value="C:cytoplasm"/>
    <property type="evidence" value="ECO:0007669"/>
    <property type="project" value="TreeGrafter"/>
</dbReference>
<dbReference type="Proteomes" id="UP001362999">
    <property type="component" value="Unassembled WGS sequence"/>
</dbReference>
<feature type="binding site" evidence="5">
    <location>
        <begin position="520"/>
        <end position="523"/>
    </location>
    <ligand>
        <name>GTP</name>
        <dbReference type="ChEBI" id="CHEBI:37565"/>
    </ligand>
</feature>
<dbReference type="GO" id="GO:0007188">
    <property type="term" value="P:adenylate cyclase-modulating G protein-coupled receptor signaling pathway"/>
    <property type="evidence" value="ECO:0007669"/>
    <property type="project" value="TreeGrafter"/>
</dbReference>
<dbReference type="SMART" id="SM00275">
    <property type="entry name" value="G_alpha"/>
    <property type="match status" value="1"/>
</dbReference>
<evidence type="ECO:0000256" key="6">
    <source>
        <dbReference type="PIRSR" id="PIRSR601019-2"/>
    </source>
</evidence>
<keyword evidence="6" id="KW-0460">Magnesium</keyword>
<feature type="compositionally biased region" description="Low complexity" evidence="7">
    <location>
        <begin position="12"/>
        <end position="22"/>
    </location>
</feature>
<evidence type="ECO:0000256" key="3">
    <source>
        <dbReference type="ARBA" id="ARBA00023134"/>
    </source>
</evidence>
<keyword evidence="9" id="KW-1185">Reference proteome</keyword>
<dbReference type="PROSITE" id="PS51882">
    <property type="entry name" value="G_ALPHA"/>
    <property type="match status" value="1"/>
</dbReference>
<proteinExistence type="predicted"/>
<feature type="binding site" evidence="5">
    <location>
        <position position="582"/>
    </location>
    <ligand>
        <name>GTP</name>
        <dbReference type="ChEBI" id="CHEBI:37565"/>
    </ligand>
</feature>
<dbReference type="PANTHER" id="PTHR10218:SF360">
    <property type="entry name" value="GUANINE NUCLEOTIDE-BINDING PROTEIN SUBUNIT ALPHA HOMOLOG"/>
    <property type="match status" value="1"/>
</dbReference>
<gene>
    <name evidence="8" type="ORF">R3P38DRAFT_495763</name>
</gene>
<evidence type="ECO:0000256" key="7">
    <source>
        <dbReference type="SAM" id="MobiDB-lite"/>
    </source>
</evidence>
<evidence type="ECO:0000256" key="5">
    <source>
        <dbReference type="PIRSR" id="PIRSR601019-1"/>
    </source>
</evidence>
<accession>A0AAW0CM28</accession>
<dbReference type="InterPro" id="IPR001019">
    <property type="entry name" value="Gprotein_alpha_su"/>
</dbReference>
<sequence length="629" mass="70945">MRQRDEGTLWESSPSAVSRPPASHASAVSHSLISSPSMLQPLYAHQNSCSSLHSWWSDSNPNLAGPTLNIHALAKPLLKVMYHRQAMEFIKQSRETPLTSETVAILSSYLPLNYVSTSTKISILEELVDRLDIDSNAIYPIVNSPLWPHLPQLLESGNTEIWSLASQLFVSGGASSGSSTMNLLEPILHPSISMQPPRIWRRDLSTAIDRALILDGQLRQREESKTLRIIVLGTEKSGKSTLVTGLRNYLAPQAFQLEVDLWRPIIRLNLVRSINFILNLILLNLTCHGQHEHDGHPQLVQLATKLAPVLREVEETLFDCVAPTKKPSEAGIYRAHSVAEFSLISLRLDHPKDDTQSADHLLNDCLADIYELWNAAAVQELLDAQNVTLQHQPGFFLDDSSRICDEKYVPTPGDLLRTAVDTSASVTAPVKTEIKVATDAHRLLPRHWTIYEMKSSERAPWAQFIDDVRSLIFLIPISAFDETYSRNGSEINQLEESLNHWRMLCENRLLAPVTFTVCLNKTDILARKLQAGKQFSEYVISYKNKPNEPKAILQYISQQVRQIHWQSRSRLGRILDIHHICAIDPDHTYHRIVNCLQDNLFREALQRYAAESSARSSLGVLKGIKGRFF</sequence>
<evidence type="ECO:0000256" key="2">
    <source>
        <dbReference type="ARBA" id="ARBA00022741"/>
    </source>
</evidence>
<dbReference type="SUPFAM" id="SSF52540">
    <property type="entry name" value="P-loop containing nucleoside triphosphate hydrolases"/>
    <property type="match status" value="1"/>
</dbReference>
<dbReference type="GO" id="GO:0031683">
    <property type="term" value="F:G-protein beta/gamma-subunit complex binding"/>
    <property type="evidence" value="ECO:0007669"/>
    <property type="project" value="InterPro"/>
</dbReference>
<dbReference type="GO" id="GO:0001664">
    <property type="term" value="F:G protein-coupled receptor binding"/>
    <property type="evidence" value="ECO:0007669"/>
    <property type="project" value="TreeGrafter"/>
</dbReference>
<dbReference type="InterPro" id="IPR027417">
    <property type="entry name" value="P-loop_NTPase"/>
</dbReference>
<feature type="binding site" evidence="5">
    <location>
        <begin position="416"/>
        <end position="422"/>
    </location>
    <ligand>
        <name>GTP</name>
        <dbReference type="ChEBI" id="CHEBI:37565"/>
    </ligand>
</feature>
<organism evidence="8 9">
    <name type="scientific">Favolaschia claudopus</name>
    <dbReference type="NCBI Taxonomy" id="2862362"/>
    <lineage>
        <taxon>Eukaryota</taxon>
        <taxon>Fungi</taxon>
        <taxon>Dikarya</taxon>
        <taxon>Basidiomycota</taxon>
        <taxon>Agaricomycotina</taxon>
        <taxon>Agaricomycetes</taxon>
        <taxon>Agaricomycetidae</taxon>
        <taxon>Agaricales</taxon>
        <taxon>Marasmiineae</taxon>
        <taxon>Mycenaceae</taxon>
        <taxon>Favolaschia</taxon>
    </lineage>
</organism>
<dbReference type="GO" id="GO:0003924">
    <property type="term" value="F:GTPase activity"/>
    <property type="evidence" value="ECO:0007669"/>
    <property type="project" value="InterPro"/>
</dbReference>
<dbReference type="AlphaFoldDB" id="A0AAW0CM28"/>
<reference evidence="8 9" key="1">
    <citation type="journal article" date="2024" name="J Genomics">
        <title>Draft genome sequencing and assembly of Favolaschia claudopus CIRM-BRFM 2984 isolated from oak limbs.</title>
        <authorList>
            <person name="Navarro D."/>
            <person name="Drula E."/>
            <person name="Chaduli D."/>
            <person name="Cazenave R."/>
            <person name="Ahrendt S."/>
            <person name="Wang J."/>
            <person name="Lipzen A."/>
            <person name="Daum C."/>
            <person name="Barry K."/>
            <person name="Grigoriev I.V."/>
            <person name="Favel A."/>
            <person name="Rosso M.N."/>
            <person name="Martin F."/>
        </authorList>
    </citation>
    <scope>NUCLEOTIDE SEQUENCE [LARGE SCALE GENOMIC DNA]</scope>
    <source>
        <strain evidence="8 9">CIRM-BRFM 2984</strain>
    </source>
</reference>
<dbReference type="Gene3D" id="3.40.50.300">
    <property type="entry name" value="P-loop containing nucleotide triphosphate hydrolases"/>
    <property type="match status" value="1"/>
</dbReference>
<dbReference type="EMBL" id="JAWWNJ010000016">
    <property type="protein sequence ID" value="KAK7039973.1"/>
    <property type="molecule type" value="Genomic_DNA"/>
</dbReference>
<feature type="binding site" evidence="6">
    <location>
        <position position="422"/>
    </location>
    <ligand>
        <name>Mg(2+)</name>
        <dbReference type="ChEBI" id="CHEBI:18420"/>
    </ligand>
</feature>
<dbReference type="InterPro" id="IPR011025">
    <property type="entry name" value="GproteinA_insert"/>
</dbReference>
<evidence type="ECO:0000313" key="9">
    <source>
        <dbReference type="Proteomes" id="UP001362999"/>
    </source>
</evidence>
<dbReference type="PANTHER" id="PTHR10218">
    <property type="entry name" value="GTP-BINDING PROTEIN ALPHA SUBUNIT"/>
    <property type="match status" value="1"/>
</dbReference>
<name>A0AAW0CM28_9AGAR</name>
<dbReference type="PRINTS" id="PR00318">
    <property type="entry name" value="GPROTEINA"/>
</dbReference>
<dbReference type="Gene3D" id="1.10.400.10">
    <property type="entry name" value="GI Alpha 1, domain 2-like"/>
    <property type="match status" value="1"/>
</dbReference>
<dbReference type="FunFam" id="3.40.50.300:FF:000692">
    <property type="entry name" value="Guanine nucleotide-binding protein subunit alpha"/>
    <property type="match status" value="1"/>
</dbReference>